<evidence type="ECO:0000256" key="3">
    <source>
        <dbReference type="ARBA" id="ARBA00022475"/>
    </source>
</evidence>
<feature type="transmembrane region" description="Helical" evidence="7">
    <location>
        <begin position="98"/>
        <end position="120"/>
    </location>
</feature>
<evidence type="ECO:0000256" key="7">
    <source>
        <dbReference type="RuleBase" id="RU363032"/>
    </source>
</evidence>
<feature type="domain" description="ABC transmembrane type-1" evidence="8">
    <location>
        <begin position="90"/>
        <end position="279"/>
    </location>
</feature>
<evidence type="ECO:0000313" key="10">
    <source>
        <dbReference type="Proteomes" id="UP000494111"/>
    </source>
</evidence>
<dbReference type="CDD" id="cd06261">
    <property type="entry name" value="TM_PBP2"/>
    <property type="match status" value="1"/>
</dbReference>
<gene>
    <name evidence="9" type="primary">ddpC_5</name>
    <name evidence="9" type="ORF">LMG3458_06142</name>
</gene>
<accession>A0A6S7ARC4</accession>
<dbReference type="Proteomes" id="UP000494111">
    <property type="component" value="Unassembled WGS sequence"/>
</dbReference>
<feature type="transmembrane region" description="Helical" evidence="7">
    <location>
        <begin position="177"/>
        <end position="199"/>
    </location>
</feature>
<name>A0A6S7ARC4_9BURK</name>
<reference evidence="9 10" key="1">
    <citation type="submission" date="2020-04" db="EMBL/GenBank/DDBJ databases">
        <authorList>
            <person name="De Canck E."/>
        </authorList>
    </citation>
    <scope>NUCLEOTIDE SEQUENCE [LARGE SCALE GENOMIC DNA]</scope>
    <source>
        <strain evidence="9 10">LMG 3458</strain>
    </source>
</reference>
<feature type="transmembrane region" description="Helical" evidence="7">
    <location>
        <begin position="211"/>
        <end position="236"/>
    </location>
</feature>
<evidence type="ECO:0000256" key="1">
    <source>
        <dbReference type="ARBA" id="ARBA00004651"/>
    </source>
</evidence>
<sequence>MTTQTLASRPGARPGRLWALLATLRAKPMLALSLAVIVLVLGWALAPQAFTSADPLRGVPQDALLAPSASHWFGTDHLGRDIYARTVHGTSTSLQATALAVLIALFLGGAIGLLAGFLGGRIDAVLMRATDVLMAIPTLLLSMAIVTVLGFGTVHIAIAVGLSYVATFGRLMRGEVLRWRGAVFVEAAVASGVGTRGILLRHIAPHAAGPVLALAALEFGAAVLAVSSLSFLGFGAPPPAPEWGLLIAEGRNYIAAAWWYTTMPGMVVAAVVLSANQIARHAQDLGESS</sequence>
<evidence type="ECO:0000256" key="6">
    <source>
        <dbReference type="ARBA" id="ARBA00023136"/>
    </source>
</evidence>
<keyword evidence="2 7" id="KW-0813">Transport</keyword>
<keyword evidence="3" id="KW-1003">Cell membrane</keyword>
<dbReference type="PANTHER" id="PTHR43386">
    <property type="entry name" value="OLIGOPEPTIDE TRANSPORT SYSTEM PERMEASE PROTEIN APPC"/>
    <property type="match status" value="1"/>
</dbReference>
<evidence type="ECO:0000256" key="5">
    <source>
        <dbReference type="ARBA" id="ARBA00022989"/>
    </source>
</evidence>
<feature type="transmembrane region" description="Helical" evidence="7">
    <location>
        <begin position="132"/>
        <end position="165"/>
    </location>
</feature>
<protein>
    <submittedName>
        <fullName evidence="9">Putative D,D-dipeptide transport system permease protein DdpC</fullName>
    </submittedName>
</protein>
<keyword evidence="4 7" id="KW-0812">Transmembrane</keyword>
<keyword evidence="5 7" id="KW-1133">Transmembrane helix</keyword>
<evidence type="ECO:0000256" key="2">
    <source>
        <dbReference type="ARBA" id="ARBA00022448"/>
    </source>
</evidence>
<dbReference type="EMBL" id="CADIJO010000047">
    <property type="protein sequence ID" value="CAB3743610.1"/>
    <property type="molecule type" value="Genomic_DNA"/>
</dbReference>
<keyword evidence="6 7" id="KW-0472">Membrane</keyword>
<dbReference type="InterPro" id="IPR000515">
    <property type="entry name" value="MetI-like"/>
</dbReference>
<evidence type="ECO:0000313" key="9">
    <source>
        <dbReference type="EMBL" id="CAB3743610.1"/>
    </source>
</evidence>
<dbReference type="PROSITE" id="PS50928">
    <property type="entry name" value="ABC_TM1"/>
    <property type="match status" value="1"/>
</dbReference>
<dbReference type="InterPro" id="IPR035906">
    <property type="entry name" value="MetI-like_sf"/>
</dbReference>
<feature type="transmembrane region" description="Helical" evidence="7">
    <location>
        <begin position="256"/>
        <end position="275"/>
    </location>
</feature>
<dbReference type="InterPro" id="IPR050366">
    <property type="entry name" value="BP-dependent_transpt_permease"/>
</dbReference>
<evidence type="ECO:0000259" key="8">
    <source>
        <dbReference type="PROSITE" id="PS50928"/>
    </source>
</evidence>
<dbReference type="Gene3D" id="1.10.3720.10">
    <property type="entry name" value="MetI-like"/>
    <property type="match status" value="1"/>
</dbReference>
<dbReference type="SUPFAM" id="SSF161098">
    <property type="entry name" value="MetI-like"/>
    <property type="match status" value="1"/>
</dbReference>
<evidence type="ECO:0000256" key="4">
    <source>
        <dbReference type="ARBA" id="ARBA00022692"/>
    </source>
</evidence>
<comment type="similarity">
    <text evidence="7">Belongs to the binding-protein-dependent transport system permease family.</text>
</comment>
<comment type="subcellular location">
    <subcellularLocation>
        <location evidence="1 7">Cell membrane</location>
        <topology evidence="1 7">Multi-pass membrane protein</topology>
    </subcellularLocation>
</comment>
<proteinExistence type="inferred from homology"/>
<dbReference type="AlphaFoldDB" id="A0A6S7ARC4"/>
<organism evidence="9 10">
    <name type="scientific">Achromobacter deleyi</name>
    <dbReference type="NCBI Taxonomy" id="1353891"/>
    <lineage>
        <taxon>Bacteria</taxon>
        <taxon>Pseudomonadati</taxon>
        <taxon>Pseudomonadota</taxon>
        <taxon>Betaproteobacteria</taxon>
        <taxon>Burkholderiales</taxon>
        <taxon>Alcaligenaceae</taxon>
        <taxon>Achromobacter</taxon>
    </lineage>
</organism>
<dbReference type="GO" id="GO:0005886">
    <property type="term" value="C:plasma membrane"/>
    <property type="evidence" value="ECO:0007669"/>
    <property type="project" value="UniProtKB-SubCell"/>
</dbReference>
<dbReference type="PANTHER" id="PTHR43386:SF25">
    <property type="entry name" value="PEPTIDE ABC TRANSPORTER PERMEASE PROTEIN"/>
    <property type="match status" value="1"/>
</dbReference>
<dbReference type="RefSeq" id="WP_175196512.1">
    <property type="nucleotide sequence ID" value="NZ_CADIJO010000047.1"/>
</dbReference>
<dbReference type="Pfam" id="PF00528">
    <property type="entry name" value="BPD_transp_1"/>
    <property type="match status" value="1"/>
</dbReference>
<dbReference type="GO" id="GO:0055085">
    <property type="term" value="P:transmembrane transport"/>
    <property type="evidence" value="ECO:0007669"/>
    <property type="project" value="InterPro"/>
</dbReference>